<proteinExistence type="predicted"/>
<keyword evidence="2" id="KW-1185">Reference proteome</keyword>
<dbReference type="Proteomes" id="UP001610446">
    <property type="component" value="Unassembled WGS sequence"/>
</dbReference>
<accession>A0ABR4KGY0</accession>
<gene>
    <name evidence="1" type="ORF">BJY01DRAFT_209175</name>
</gene>
<protein>
    <submittedName>
        <fullName evidence="1">Uncharacterized protein</fullName>
    </submittedName>
</protein>
<evidence type="ECO:0000313" key="1">
    <source>
        <dbReference type="EMBL" id="KAL2851543.1"/>
    </source>
</evidence>
<name>A0ABR4KGY0_9EURO</name>
<organism evidence="1 2">
    <name type="scientific">Aspergillus pseudoustus</name>
    <dbReference type="NCBI Taxonomy" id="1810923"/>
    <lineage>
        <taxon>Eukaryota</taxon>
        <taxon>Fungi</taxon>
        <taxon>Dikarya</taxon>
        <taxon>Ascomycota</taxon>
        <taxon>Pezizomycotina</taxon>
        <taxon>Eurotiomycetes</taxon>
        <taxon>Eurotiomycetidae</taxon>
        <taxon>Eurotiales</taxon>
        <taxon>Aspergillaceae</taxon>
        <taxon>Aspergillus</taxon>
        <taxon>Aspergillus subgen. Nidulantes</taxon>
    </lineage>
</organism>
<evidence type="ECO:0000313" key="2">
    <source>
        <dbReference type="Proteomes" id="UP001610446"/>
    </source>
</evidence>
<dbReference type="EMBL" id="JBFXLU010000030">
    <property type="protein sequence ID" value="KAL2851543.1"/>
    <property type="molecule type" value="Genomic_DNA"/>
</dbReference>
<comment type="caution">
    <text evidence="1">The sequence shown here is derived from an EMBL/GenBank/DDBJ whole genome shotgun (WGS) entry which is preliminary data.</text>
</comment>
<sequence length="71" mass="7971">MQAQRPILPRMDSCAKVSAVILSPFSCSAALRCPALRPSLCIYLPTPELISSLPTPRELFHFQLELLLRFD</sequence>
<reference evidence="1 2" key="1">
    <citation type="submission" date="2024-07" db="EMBL/GenBank/DDBJ databases">
        <title>Section-level genome sequencing and comparative genomics of Aspergillus sections Usti and Cavernicolus.</title>
        <authorList>
            <consortium name="Lawrence Berkeley National Laboratory"/>
            <person name="Nybo J.L."/>
            <person name="Vesth T.C."/>
            <person name="Theobald S."/>
            <person name="Frisvad J.C."/>
            <person name="Larsen T.O."/>
            <person name="Kjaerboelling I."/>
            <person name="Rothschild-Mancinelli K."/>
            <person name="Lyhne E.K."/>
            <person name="Kogle M.E."/>
            <person name="Barry K."/>
            <person name="Clum A."/>
            <person name="Na H."/>
            <person name="Ledsgaard L."/>
            <person name="Lin J."/>
            <person name="Lipzen A."/>
            <person name="Kuo A."/>
            <person name="Riley R."/>
            <person name="Mondo S."/>
            <person name="Labutti K."/>
            <person name="Haridas S."/>
            <person name="Pangalinan J."/>
            <person name="Salamov A.A."/>
            <person name="Simmons B.A."/>
            <person name="Magnuson J.K."/>
            <person name="Chen J."/>
            <person name="Drula E."/>
            <person name="Henrissat B."/>
            <person name="Wiebenga A."/>
            <person name="Lubbers R.J."/>
            <person name="Gomes A.C."/>
            <person name="Makela M.R."/>
            <person name="Stajich J."/>
            <person name="Grigoriev I.V."/>
            <person name="Mortensen U.H."/>
            <person name="De Vries R.P."/>
            <person name="Baker S.E."/>
            <person name="Andersen M.R."/>
        </authorList>
    </citation>
    <scope>NUCLEOTIDE SEQUENCE [LARGE SCALE GENOMIC DNA]</scope>
    <source>
        <strain evidence="1 2">CBS 123904</strain>
    </source>
</reference>